<sequence>MEPAEHDVTDDAGSYELVGTADAVYSEAYGDVIPVSKESENTSHISYGNYVKLGMSALTPSSYLMAQILKTDQGTKSINMDKIKTLTMNEIDYILRLLKLHEYIETF</sequence>
<proteinExistence type="predicted"/>
<evidence type="ECO:0000313" key="1">
    <source>
        <dbReference type="EMBL" id="KAH3819339.1"/>
    </source>
</evidence>
<evidence type="ECO:0000313" key="2">
    <source>
        <dbReference type="Proteomes" id="UP000828390"/>
    </source>
</evidence>
<dbReference type="EMBL" id="JAIWYP010000005">
    <property type="protein sequence ID" value="KAH3819339.1"/>
    <property type="molecule type" value="Genomic_DNA"/>
</dbReference>
<protein>
    <submittedName>
        <fullName evidence="1">Uncharacterized protein</fullName>
    </submittedName>
</protein>
<dbReference type="AlphaFoldDB" id="A0A9D4GLH0"/>
<organism evidence="1 2">
    <name type="scientific">Dreissena polymorpha</name>
    <name type="common">Zebra mussel</name>
    <name type="synonym">Mytilus polymorpha</name>
    <dbReference type="NCBI Taxonomy" id="45954"/>
    <lineage>
        <taxon>Eukaryota</taxon>
        <taxon>Metazoa</taxon>
        <taxon>Spiralia</taxon>
        <taxon>Lophotrochozoa</taxon>
        <taxon>Mollusca</taxon>
        <taxon>Bivalvia</taxon>
        <taxon>Autobranchia</taxon>
        <taxon>Heteroconchia</taxon>
        <taxon>Euheterodonta</taxon>
        <taxon>Imparidentia</taxon>
        <taxon>Neoheterodontei</taxon>
        <taxon>Myida</taxon>
        <taxon>Dreissenoidea</taxon>
        <taxon>Dreissenidae</taxon>
        <taxon>Dreissena</taxon>
    </lineage>
</organism>
<comment type="caution">
    <text evidence="1">The sequence shown here is derived from an EMBL/GenBank/DDBJ whole genome shotgun (WGS) entry which is preliminary data.</text>
</comment>
<accession>A0A9D4GLH0</accession>
<keyword evidence="2" id="KW-1185">Reference proteome</keyword>
<reference evidence="1" key="1">
    <citation type="journal article" date="2019" name="bioRxiv">
        <title>The Genome of the Zebra Mussel, Dreissena polymorpha: A Resource for Invasive Species Research.</title>
        <authorList>
            <person name="McCartney M.A."/>
            <person name="Auch B."/>
            <person name="Kono T."/>
            <person name="Mallez S."/>
            <person name="Zhang Y."/>
            <person name="Obille A."/>
            <person name="Becker A."/>
            <person name="Abrahante J.E."/>
            <person name="Garbe J."/>
            <person name="Badalamenti J.P."/>
            <person name="Herman A."/>
            <person name="Mangelson H."/>
            <person name="Liachko I."/>
            <person name="Sullivan S."/>
            <person name="Sone E.D."/>
            <person name="Koren S."/>
            <person name="Silverstein K.A.T."/>
            <person name="Beckman K.B."/>
            <person name="Gohl D.M."/>
        </authorList>
    </citation>
    <scope>NUCLEOTIDE SEQUENCE</scope>
    <source>
        <strain evidence="1">Duluth1</strain>
        <tissue evidence="1">Whole animal</tissue>
    </source>
</reference>
<name>A0A9D4GLH0_DREPO</name>
<reference evidence="1" key="2">
    <citation type="submission" date="2020-11" db="EMBL/GenBank/DDBJ databases">
        <authorList>
            <person name="McCartney M.A."/>
            <person name="Auch B."/>
            <person name="Kono T."/>
            <person name="Mallez S."/>
            <person name="Becker A."/>
            <person name="Gohl D.M."/>
            <person name="Silverstein K.A.T."/>
            <person name="Koren S."/>
            <person name="Bechman K.B."/>
            <person name="Herman A."/>
            <person name="Abrahante J.E."/>
            <person name="Garbe J."/>
        </authorList>
    </citation>
    <scope>NUCLEOTIDE SEQUENCE</scope>
    <source>
        <strain evidence="1">Duluth1</strain>
        <tissue evidence="1">Whole animal</tissue>
    </source>
</reference>
<dbReference type="Proteomes" id="UP000828390">
    <property type="component" value="Unassembled WGS sequence"/>
</dbReference>
<gene>
    <name evidence="1" type="ORF">DPMN_121072</name>
</gene>